<protein>
    <submittedName>
        <fullName evidence="2">BQ2448_1985 protein</fullName>
    </submittedName>
</protein>
<evidence type="ECO:0000313" key="3">
    <source>
        <dbReference type="Proteomes" id="UP000198372"/>
    </source>
</evidence>
<dbReference type="AlphaFoldDB" id="A0A238F6Z9"/>
<feature type="region of interest" description="Disordered" evidence="1">
    <location>
        <begin position="32"/>
        <end position="60"/>
    </location>
</feature>
<accession>A0A238F6Z9</accession>
<evidence type="ECO:0000256" key="1">
    <source>
        <dbReference type="SAM" id="MobiDB-lite"/>
    </source>
</evidence>
<gene>
    <name evidence="2" type="ORF">BQ2448_1985</name>
</gene>
<dbReference type="EMBL" id="FMSP01000004">
    <property type="protein sequence ID" value="SCV68965.1"/>
    <property type="molecule type" value="Genomic_DNA"/>
</dbReference>
<feature type="region of interest" description="Disordered" evidence="1">
    <location>
        <begin position="89"/>
        <end position="108"/>
    </location>
</feature>
<keyword evidence="3" id="KW-1185">Reference proteome</keyword>
<sequence length="206" mass="23208">MYSTEPRWEKTEFMDVQVSSSDQEVEASLILRTPKLDTEAKSGSTEVKHGRRAPTSSSNERGWVLDDFGEFVDLSSDWEELSSKLDSAMRTETNNGGDSEGDDTRNGYPMMETTVLEMERSRDVRTEEEFSIDWASAEREGSLARDSPINPTVLSPSIYDICPFRISSYETEASHRRTWRSLSGTGLLSRRQQAIAKMTGRDAGLM</sequence>
<proteinExistence type="predicted"/>
<organism evidence="2 3">
    <name type="scientific">Microbotryum intermedium</name>
    <dbReference type="NCBI Taxonomy" id="269621"/>
    <lineage>
        <taxon>Eukaryota</taxon>
        <taxon>Fungi</taxon>
        <taxon>Dikarya</taxon>
        <taxon>Basidiomycota</taxon>
        <taxon>Pucciniomycotina</taxon>
        <taxon>Microbotryomycetes</taxon>
        <taxon>Microbotryales</taxon>
        <taxon>Microbotryaceae</taxon>
        <taxon>Microbotryum</taxon>
    </lineage>
</organism>
<reference evidence="3" key="1">
    <citation type="submission" date="2016-09" db="EMBL/GenBank/DDBJ databases">
        <authorList>
            <person name="Jeantristanb JTB J.-T."/>
            <person name="Ricardo R."/>
        </authorList>
    </citation>
    <scope>NUCLEOTIDE SEQUENCE [LARGE SCALE GENOMIC DNA]</scope>
</reference>
<dbReference type="Proteomes" id="UP000198372">
    <property type="component" value="Unassembled WGS sequence"/>
</dbReference>
<name>A0A238F6Z9_9BASI</name>
<evidence type="ECO:0000313" key="2">
    <source>
        <dbReference type="EMBL" id="SCV68965.1"/>
    </source>
</evidence>